<dbReference type="Gene3D" id="2.10.25.10">
    <property type="entry name" value="Laminin"/>
    <property type="match status" value="2"/>
</dbReference>
<dbReference type="CDD" id="cd00053">
    <property type="entry name" value="EGF"/>
    <property type="match status" value="1"/>
</dbReference>
<proteinExistence type="inferred from homology"/>
<keyword evidence="3" id="KW-0964">Secreted</keyword>
<keyword evidence="4 8" id="KW-0245">EGF-like domain</keyword>
<dbReference type="PROSITE" id="PS50026">
    <property type="entry name" value="EGF_3"/>
    <property type="match status" value="1"/>
</dbReference>
<keyword evidence="7" id="KW-1015">Disulfide bond</keyword>
<accession>A0AA36B7F0</accession>
<evidence type="ECO:0000256" key="4">
    <source>
        <dbReference type="ARBA" id="ARBA00022536"/>
    </source>
</evidence>
<comment type="subcellular location">
    <subcellularLocation>
        <location evidence="1">Secreted</location>
        <location evidence="1">Extracellular space</location>
        <location evidence="1">Extracellular matrix</location>
    </subcellularLocation>
</comment>
<evidence type="ECO:0000256" key="10">
    <source>
        <dbReference type="SAM" id="SignalP"/>
    </source>
</evidence>
<reference evidence="12" key="1">
    <citation type="submission" date="2023-08" db="EMBL/GenBank/DDBJ databases">
        <authorList>
            <person name="Alioto T."/>
            <person name="Alioto T."/>
            <person name="Gomez Garrido J."/>
        </authorList>
    </citation>
    <scope>NUCLEOTIDE SEQUENCE</scope>
</reference>
<dbReference type="CDD" id="cd00054">
    <property type="entry name" value="EGF_CA"/>
    <property type="match status" value="1"/>
</dbReference>
<keyword evidence="9" id="KW-0812">Transmembrane</keyword>
<dbReference type="InterPro" id="IPR001881">
    <property type="entry name" value="EGF-like_Ca-bd_dom"/>
</dbReference>
<feature type="signal peptide" evidence="10">
    <location>
        <begin position="1"/>
        <end position="20"/>
    </location>
</feature>
<dbReference type="EMBL" id="OX597823">
    <property type="protein sequence ID" value="CAI9729250.1"/>
    <property type="molecule type" value="Genomic_DNA"/>
</dbReference>
<protein>
    <submittedName>
        <fullName evidence="12">Adhesion G protein-coupled receptor E2-like isoform X1</fullName>
    </submittedName>
</protein>
<sequence length="237" mass="26205">MKNLVLFSFVFVVGLLVIEGKQTTERPSVNNEEVTVIAKPFENVTASDGEDKAVTDSPSTTEGGKAALRTDCSTHLKIGKRNVRGWCITNPCGRYGLCIEIPWSYHCICQPGFRFNKKTCVDINECKKNNGGCPFPYRCVNRPGFHYCACPFGDSILVCTLHSHLSLLRQMSRYGNSNLTLISFSAKFPSDIQNYFLNDSFMLPITKYINQSFVVVASTTIASLAATVFDILVVATS</sequence>
<dbReference type="PANTHER" id="PTHR24050">
    <property type="entry name" value="PA14 DOMAIN-CONTAINING PROTEIN"/>
    <property type="match status" value="1"/>
</dbReference>
<dbReference type="SUPFAM" id="SSF57196">
    <property type="entry name" value="EGF/Laminin"/>
    <property type="match status" value="1"/>
</dbReference>
<comment type="similarity">
    <text evidence="2">Belongs to the fibulin family.</text>
</comment>
<evidence type="ECO:0000256" key="9">
    <source>
        <dbReference type="SAM" id="Phobius"/>
    </source>
</evidence>
<feature type="chain" id="PRO_5041239240" evidence="10">
    <location>
        <begin position="21"/>
        <end position="237"/>
    </location>
</feature>
<evidence type="ECO:0000313" key="12">
    <source>
        <dbReference type="EMBL" id="CAI9729250.1"/>
    </source>
</evidence>
<keyword evidence="13" id="KW-1185">Reference proteome</keyword>
<dbReference type="AlphaFoldDB" id="A0AA36B7F0"/>
<dbReference type="Pfam" id="PF12662">
    <property type="entry name" value="cEGF"/>
    <property type="match status" value="1"/>
</dbReference>
<feature type="transmembrane region" description="Helical" evidence="9">
    <location>
        <begin position="213"/>
        <end position="235"/>
    </location>
</feature>
<evidence type="ECO:0000259" key="11">
    <source>
        <dbReference type="PROSITE" id="PS50026"/>
    </source>
</evidence>
<keyword evidence="3" id="KW-0272">Extracellular matrix</keyword>
<evidence type="ECO:0000256" key="8">
    <source>
        <dbReference type="PROSITE-ProRule" id="PRU00076"/>
    </source>
</evidence>
<dbReference type="PROSITE" id="PS01186">
    <property type="entry name" value="EGF_2"/>
    <property type="match status" value="1"/>
</dbReference>
<dbReference type="InterPro" id="IPR052235">
    <property type="entry name" value="Nephronectin_domain"/>
</dbReference>
<keyword evidence="9" id="KW-0472">Membrane</keyword>
<evidence type="ECO:0000256" key="7">
    <source>
        <dbReference type="ARBA" id="ARBA00023157"/>
    </source>
</evidence>
<keyword evidence="6" id="KW-0677">Repeat</keyword>
<organism evidence="12 13">
    <name type="scientific">Octopus vulgaris</name>
    <name type="common">Common octopus</name>
    <dbReference type="NCBI Taxonomy" id="6645"/>
    <lineage>
        <taxon>Eukaryota</taxon>
        <taxon>Metazoa</taxon>
        <taxon>Spiralia</taxon>
        <taxon>Lophotrochozoa</taxon>
        <taxon>Mollusca</taxon>
        <taxon>Cephalopoda</taxon>
        <taxon>Coleoidea</taxon>
        <taxon>Octopodiformes</taxon>
        <taxon>Octopoda</taxon>
        <taxon>Incirrata</taxon>
        <taxon>Octopodidae</taxon>
        <taxon>Octopus</taxon>
    </lineage>
</organism>
<dbReference type="InterPro" id="IPR000742">
    <property type="entry name" value="EGF"/>
</dbReference>
<keyword evidence="9" id="KW-1133">Transmembrane helix</keyword>
<dbReference type="SMART" id="SM00179">
    <property type="entry name" value="EGF_CA"/>
    <property type="match status" value="2"/>
</dbReference>
<evidence type="ECO:0000256" key="5">
    <source>
        <dbReference type="ARBA" id="ARBA00022729"/>
    </source>
</evidence>
<evidence type="ECO:0000256" key="2">
    <source>
        <dbReference type="ARBA" id="ARBA00006127"/>
    </source>
</evidence>
<gene>
    <name evidence="12" type="ORF">OCTVUL_1B009920</name>
</gene>
<dbReference type="Proteomes" id="UP001162480">
    <property type="component" value="Chromosome 10"/>
</dbReference>
<feature type="domain" description="EGF-like" evidence="11">
    <location>
        <begin position="83"/>
        <end position="121"/>
    </location>
</feature>
<evidence type="ECO:0000256" key="1">
    <source>
        <dbReference type="ARBA" id="ARBA00004498"/>
    </source>
</evidence>
<evidence type="ECO:0000313" key="13">
    <source>
        <dbReference type="Proteomes" id="UP001162480"/>
    </source>
</evidence>
<evidence type="ECO:0000256" key="3">
    <source>
        <dbReference type="ARBA" id="ARBA00022530"/>
    </source>
</evidence>
<keyword evidence="5 10" id="KW-0732">Signal</keyword>
<dbReference type="SMART" id="SM00181">
    <property type="entry name" value="EGF"/>
    <property type="match status" value="1"/>
</dbReference>
<dbReference type="GO" id="GO:0005509">
    <property type="term" value="F:calcium ion binding"/>
    <property type="evidence" value="ECO:0007669"/>
    <property type="project" value="InterPro"/>
</dbReference>
<dbReference type="InterPro" id="IPR026823">
    <property type="entry name" value="cEGF"/>
</dbReference>
<name>A0AA36B7F0_OCTVU</name>
<dbReference type="PANTHER" id="PTHR24050:SF27">
    <property type="entry name" value="FIBRILLIN-1"/>
    <property type="match status" value="1"/>
</dbReference>
<evidence type="ECO:0000256" key="6">
    <source>
        <dbReference type="ARBA" id="ARBA00022737"/>
    </source>
</evidence>
<comment type="caution">
    <text evidence="8">Lacks conserved residue(s) required for the propagation of feature annotation.</text>
</comment>